<name>A0A1D3SP31_PLAMA</name>
<dbReference type="GeneID" id="39870254"/>
<gene>
    <name evidence="2" type="primary">PmUG01_12026200</name>
    <name evidence="2" type="ORF">PMUG01_12026200</name>
</gene>
<keyword evidence="3" id="KW-1185">Reference proteome</keyword>
<dbReference type="OrthoDB" id="361577at2759"/>
<protein>
    <submittedName>
        <fullName evidence="2">Uncharacterized protein</fullName>
    </submittedName>
</protein>
<proteinExistence type="predicted"/>
<dbReference type="OMA" id="MLYEWDD"/>
<dbReference type="Proteomes" id="UP000219813">
    <property type="component" value="Chromosome 12"/>
</dbReference>
<accession>A0A1D3SP31</accession>
<dbReference type="VEuPathDB" id="PlasmoDB:PmUG01_12026200"/>
<feature type="compositionally biased region" description="Acidic residues" evidence="1">
    <location>
        <begin position="831"/>
        <end position="865"/>
    </location>
</feature>
<reference evidence="2 3" key="1">
    <citation type="submission" date="2016-06" db="EMBL/GenBank/DDBJ databases">
        <authorList>
            <consortium name="Pathogen Informatics"/>
        </authorList>
    </citation>
    <scope>NUCLEOTIDE SEQUENCE [LARGE SCALE GENOMIC DNA]</scope>
</reference>
<dbReference type="KEGG" id="pmal:PMUG01_12026200"/>
<dbReference type="AlphaFoldDB" id="A0A1D3SP31"/>
<dbReference type="EMBL" id="LT594633">
    <property type="protein sequence ID" value="SCO93669.1"/>
    <property type="molecule type" value="Genomic_DNA"/>
</dbReference>
<feature type="compositionally biased region" description="Basic and acidic residues" evidence="1">
    <location>
        <begin position="731"/>
        <end position="774"/>
    </location>
</feature>
<evidence type="ECO:0000256" key="1">
    <source>
        <dbReference type="SAM" id="MobiDB-lite"/>
    </source>
</evidence>
<feature type="region of interest" description="Disordered" evidence="1">
    <location>
        <begin position="287"/>
        <end position="309"/>
    </location>
</feature>
<feature type="region of interest" description="Disordered" evidence="1">
    <location>
        <begin position="701"/>
        <end position="790"/>
    </location>
</feature>
<feature type="region of interest" description="Disordered" evidence="1">
    <location>
        <begin position="326"/>
        <end position="349"/>
    </location>
</feature>
<feature type="region of interest" description="Disordered" evidence="1">
    <location>
        <begin position="817"/>
        <end position="865"/>
    </location>
</feature>
<sequence length="865" mass="101387">MCFNCIVRKIYSTVLIFFLCTTFFESACYCYTIGGRTYRLTPIKINTRQKDVINFIKNDSCGVIKSKSIKKKKKGNDFSINSINIPNSSEFHIPQEYLDYNIPEEPIYPYISVPDNLYTKQKNESERKENDKGKLVQWNGQNDQMGNMSIDECKKKSNNEIVKIYGELPEPTLEDYIEDTEYEKYIHPCLIKKIEKGSEYYIHHSMMKHIDEHDELATVDCFDVNDLEHDLTEYDSAFSGIGPWPSINELRMNENNYEFDKTDLEIEYNITYNKTGYREFKQNELKKRMKENEKSTSNDKNKGEQKRTEVNINIYSDIGREKINNDKLSGLASPHSEDEVPPGNSEYTSNSITNVTVSDVRKLYYKKVIKSIREAKEEIIKWDERKKCSRSRWNLTKEELNLLPEQVRKLYFYKHKQYEEEKRDMIRKMSEVSVSQDTLRNVDQVPYGIRTAGCNSGRDPVADGIAMNDEALTMNLESKGTNEDDAFQNNFQNFRLLEDNILYTKPKSPIDNILYEWDDSLQCTWRKRAEEVIRDVIMYDYPYKELRRPSNLDLYDVTWYAGKVEVFVTIEEGKNYNISLFDLKQLVKKIAERLKELEIDEEIVILPFFELIVSSLPSKNILVCRKDWNRNIGKDVVVFFKDNIFEPLEGILLGSPSVFHVIINVNDEKIENVMAHLIDKIVLKNTKDELRDHIVLKAGIGQEGGSSEDKGSALSATEGSLVNGEEEEEEGKQGDETKKKQREKENYMHRNVKKDITKMRDQRSERSTKFAKQDYDEDDDDNEDKIRGIQFDDLKKLKDINKSYKEKNIDIIKNINKIDDENNSSMINSPFDEDEEEEDEYEEDEEYDNEIESDNGEYDDYMPDE</sequence>
<dbReference type="RefSeq" id="XP_028862951.1">
    <property type="nucleotide sequence ID" value="XM_029006464.1"/>
</dbReference>
<evidence type="ECO:0000313" key="3">
    <source>
        <dbReference type="Proteomes" id="UP000219813"/>
    </source>
</evidence>
<evidence type="ECO:0000313" key="2">
    <source>
        <dbReference type="EMBL" id="SCO93669.1"/>
    </source>
</evidence>
<organism evidence="2 3">
    <name type="scientific">Plasmodium malariae</name>
    <dbReference type="NCBI Taxonomy" id="5858"/>
    <lineage>
        <taxon>Eukaryota</taxon>
        <taxon>Sar</taxon>
        <taxon>Alveolata</taxon>
        <taxon>Apicomplexa</taxon>
        <taxon>Aconoidasida</taxon>
        <taxon>Haemosporida</taxon>
        <taxon>Plasmodiidae</taxon>
        <taxon>Plasmodium</taxon>
        <taxon>Plasmodium (Plasmodium)</taxon>
    </lineage>
</organism>